<dbReference type="PROSITE" id="PS01124">
    <property type="entry name" value="HTH_ARAC_FAMILY_2"/>
    <property type="match status" value="1"/>
</dbReference>
<dbReference type="GO" id="GO:0003700">
    <property type="term" value="F:DNA-binding transcription factor activity"/>
    <property type="evidence" value="ECO:0007669"/>
    <property type="project" value="InterPro"/>
</dbReference>
<proteinExistence type="predicted"/>
<dbReference type="PANTHER" id="PTHR46796">
    <property type="entry name" value="HTH-TYPE TRANSCRIPTIONAL ACTIVATOR RHAS-RELATED"/>
    <property type="match status" value="1"/>
</dbReference>
<dbReference type="EMBL" id="LYTK01000010">
    <property type="protein sequence ID" value="OBQ66802.1"/>
    <property type="molecule type" value="Genomic_DNA"/>
</dbReference>
<organism evidence="1 2">
    <name type="scientific">Rhizobium loti</name>
    <name type="common">Mesorhizobium loti</name>
    <dbReference type="NCBI Taxonomy" id="381"/>
    <lineage>
        <taxon>Bacteria</taxon>
        <taxon>Pseudomonadati</taxon>
        <taxon>Pseudomonadota</taxon>
        <taxon>Alphaproteobacteria</taxon>
        <taxon>Hyphomicrobiales</taxon>
        <taxon>Phyllobacteriaceae</taxon>
        <taxon>Mesorhizobium</taxon>
    </lineage>
</organism>
<dbReference type="Pfam" id="PF14525">
    <property type="entry name" value="AraC_binding_2"/>
    <property type="match status" value="1"/>
</dbReference>
<dbReference type="InterPro" id="IPR018060">
    <property type="entry name" value="HTH_AraC"/>
</dbReference>
<dbReference type="Gene3D" id="1.10.10.60">
    <property type="entry name" value="Homeodomain-like"/>
    <property type="match status" value="1"/>
</dbReference>
<dbReference type="PANTHER" id="PTHR46796:SF6">
    <property type="entry name" value="ARAC SUBFAMILY"/>
    <property type="match status" value="1"/>
</dbReference>
<evidence type="ECO:0000313" key="1">
    <source>
        <dbReference type="EMBL" id="OBQ66802.1"/>
    </source>
</evidence>
<reference evidence="1 2" key="1">
    <citation type="submission" date="2016-05" db="EMBL/GenBank/DDBJ databases">
        <authorList>
            <person name="Ramsay J.P."/>
        </authorList>
    </citation>
    <scope>NUCLEOTIDE SEQUENCE [LARGE SCALE GENOMIC DNA]</scope>
    <source>
        <strain evidence="1 2">NZP2042</strain>
    </source>
</reference>
<dbReference type="GO" id="GO:0043565">
    <property type="term" value="F:sequence-specific DNA binding"/>
    <property type="evidence" value="ECO:0007669"/>
    <property type="project" value="InterPro"/>
</dbReference>
<gene>
    <name evidence="1" type="ORF">A8145_30860</name>
</gene>
<dbReference type="SMART" id="SM00342">
    <property type="entry name" value="HTH_ARAC"/>
    <property type="match status" value="1"/>
</dbReference>
<protein>
    <submittedName>
        <fullName evidence="1">Uncharacterized protein</fullName>
    </submittedName>
</protein>
<name>A0A6M7U1V1_RHILI</name>
<dbReference type="PROSITE" id="PS00041">
    <property type="entry name" value="HTH_ARAC_FAMILY_1"/>
    <property type="match status" value="1"/>
</dbReference>
<comment type="caution">
    <text evidence="1">The sequence shown here is derived from an EMBL/GenBank/DDBJ whole genome shotgun (WGS) entry which is preliminary data.</text>
</comment>
<dbReference type="InterPro" id="IPR050204">
    <property type="entry name" value="AraC_XylS_family_regulators"/>
</dbReference>
<dbReference type="RefSeq" id="WP_056571222.1">
    <property type="nucleotide sequence ID" value="NZ_CP033334.1"/>
</dbReference>
<dbReference type="AlphaFoldDB" id="A0A6M7U1V1"/>
<dbReference type="InterPro" id="IPR018062">
    <property type="entry name" value="HTH_AraC-typ_CS"/>
</dbReference>
<dbReference type="InterPro" id="IPR035418">
    <property type="entry name" value="AraC-bd_2"/>
</dbReference>
<accession>A0A6M7U1V1</accession>
<dbReference type="SUPFAM" id="SSF46689">
    <property type="entry name" value="Homeodomain-like"/>
    <property type="match status" value="1"/>
</dbReference>
<dbReference type="InterPro" id="IPR009057">
    <property type="entry name" value="Homeodomain-like_sf"/>
</dbReference>
<sequence length="320" mass="34963">MASQDNVIVLSTDEIADREREAAVREFYGRICMRLDLAPLDRGALHLSASTLLLPGVSVAEGKVSPMAWERTAALRQDANDDLVVSWIAGGWGFDTPGQGTVETPAGAPCIMPMDGRWRARAPGGDWTICARFDRSTLEPLVRHVGDLRPDAINPGTPEARLLLAYVTAVARGGMSAGLAPLAAQHIADLFAAAVGTSREVGEVIAGRGVRAARIEAIKRYIEENMHKARLSAEMAGRGLGLSPRYIRRLFAEEGHSFSDYVMQRRLERIHRQLASPLFAARPIADLAFEAGLVEPSTFYRQFRSRYRMTPSEVRAGLAQ</sequence>
<dbReference type="Pfam" id="PF12833">
    <property type="entry name" value="HTH_18"/>
    <property type="match status" value="1"/>
</dbReference>
<evidence type="ECO:0000313" key="2">
    <source>
        <dbReference type="Proteomes" id="UP000093737"/>
    </source>
</evidence>
<dbReference type="Proteomes" id="UP000093737">
    <property type="component" value="Unassembled WGS sequence"/>
</dbReference>